<reference evidence="2" key="1">
    <citation type="submission" date="2016-10" db="EMBL/GenBank/DDBJ databases">
        <authorList>
            <person name="Varghese N."/>
            <person name="Submissions S."/>
        </authorList>
    </citation>
    <scope>NUCLEOTIDE SEQUENCE [LARGE SCALE GENOMIC DNA]</scope>
    <source>
        <strain evidence="2">OR362-8,ATCC BAA-1266,JCM 13504</strain>
    </source>
</reference>
<dbReference type="Proteomes" id="UP000199029">
    <property type="component" value="Unassembled WGS sequence"/>
</dbReference>
<name>A0A1I6BN30_HYMAR</name>
<dbReference type="AlphaFoldDB" id="A0A1I6BN30"/>
<evidence type="ECO:0000313" key="1">
    <source>
        <dbReference type="EMBL" id="SFQ82227.1"/>
    </source>
</evidence>
<gene>
    <name evidence="1" type="ORF">SAMN04515668_4765</name>
</gene>
<proteinExistence type="predicted"/>
<dbReference type="SUPFAM" id="SSF48695">
    <property type="entry name" value="Multiheme cytochromes"/>
    <property type="match status" value="1"/>
</dbReference>
<accession>A0A1I6BN30</accession>
<organism evidence="1 2">
    <name type="scientific">Hymenobacter arizonensis</name>
    <name type="common">Siccationidurans arizonensis</name>
    <dbReference type="NCBI Taxonomy" id="1227077"/>
    <lineage>
        <taxon>Bacteria</taxon>
        <taxon>Pseudomonadati</taxon>
        <taxon>Bacteroidota</taxon>
        <taxon>Cytophagia</taxon>
        <taxon>Cytophagales</taxon>
        <taxon>Hymenobacteraceae</taxon>
        <taxon>Hymenobacter</taxon>
    </lineage>
</organism>
<dbReference type="EMBL" id="FOXS01000010">
    <property type="protein sequence ID" value="SFQ82227.1"/>
    <property type="molecule type" value="Genomic_DNA"/>
</dbReference>
<protein>
    <submittedName>
        <fullName evidence="1">Uncharacterized protein</fullName>
    </submittedName>
</protein>
<evidence type="ECO:0000313" key="2">
    <source>
        <dbReference type="Proteomes" id="UP000199029"/>
    </source>
</evidence>
<sequence length="67" mass="7896">MSEDDAGHEVTLWGCGQCQYEAVEYNEREARPCQYCHLGEESKLTDSAQVYWWCYKCHQTTTIERVE</sequence>
<dbReference type="InterPro" id="IPR036280">
    <property type="entry name" value="Multihaem_cyt_sf"/>
</dbReference>
<keyword evidence="2" id="KW-1185">Reference proteome</keyword>